<accession>A0ABU3NT95</accession>
<evidence type="ECO:0000259" key="10">
    <source>
        <dbReference type="Pfam" id="PF12804"/>
    </source>
</evidence>
<dbReference type="InterPro" id="IPR029044">
    <property type="entry name" value="Nucleotide-diphossugar_trans"/>
</dbReference>
<comment type="similarity">
    <text evidence="3">In the N-terminal section; belongs to the N-acetylglucosamine-1-phosphate uridyltransferase family.</text>
</comment>
<keyword evidence="12" id="KW-1185">Reference proteome</keyword>
<dbReference type="Gene3D" id="2.160.10.10">
    <property type="entry name" value="Hexapeptide repeat proteins"/>
    <property type="match status" value="1"/>
</dbReference>
<dbReference type="InterPro" id="IPR025877">
    <property type="entry name" value="MobA-like_NTP_Trfase"/>
</dbReference>
<dbReference type="GO" id="GO:0016740">
    <property type="term" value="F:transferase activity"/>
    <property type="evidence" value="ECO:0007669"/>
    <property type="project" value="UniProtKB-KW"/>
</dbReference>
<dbReference type="Pfam" id="PF12804">
    <property type="entry name" value="NTP_transf_3"/>
    <property type="match status" value="1"/>
</dbReference>
<evidence type="ECO:0000313" key="12">
    <source>
        <dbReference type="Proteomes" id="UP001254165"/>
    </source>
</evidence>
<gene>
    <name evidence="11" type="ORF">QYE77_12300</name>
</gene>
<dbReference type="SUPFAM" id="SSF53448">
    <property type="entry name" value="Nucleotide-diphospho-sugar transferases"/>
    <property type="match status" value="1"/>
</dbReference>
<comment type="subcellular location">
    <subcellularLocation>
        <location evidence="1">Cytoplasm</location>
    </subcellularLocation>
</comment>
<organism evidence="11 12">
    <name type="scientific">Thermanaerothrix solaris</name>
    <dbReference type="NCBI Taxonomy" id="3058434"/>
    <lineage>
        <taxon>Bacteria</taxon>
        <taxon>Bacillati</taxon>
        <taxon>Chloroflexota</taxon>
        <taxon>Anaerolineae</taxon>
        <taxon>Anaerolineales</taxon>
        <taxon>Anaerolineaceae</taxon>
        <taxon>Thermanaerothrix</taxon>
    </lineage>
</organism>
<dbReference type="EMBL" id="JAUHMF010000002">
    <property type="protein sequence ID" value="MDT8899046.1"/>
    <property type="molecule type" value="Genomic_DNA"/>
</dbReference>
<dbReference type="Proteomes" id="UP001254165">
    <property type="component" value="Unassembled WGS sequence"/>
</dbReference>
<comment type="catalytic activity">
    <reaction evidence="8">
        <text>N-acetyl-alpha-D-glucosamine 1-phosphate + UTP + H(+) = UDP-N-acetyl-alpha-D-glucosamine + diphosphate</text>
        <dbReference type="Rhea" id="RHEA:13509"/>
        <dbReference type="ChEBI" id="CHEBI:15378"/>
        <dbReference type="ChEBI" id="CHEBI:33019"/>
        <dbReference type="ChEBI" id="CHEBI:46398"/>
        <dbReference type="ChEBI" id="CHEBI:57705"/>
        <dbReference type="ChEBI" id="CHEBI:57776"/>
        <dbReference type="EC" id="2.7.7.23"/>
    </reaction>
</comment>
<evidence type="ECO:0000313" key="11">
    <source>
        <dbReference type="EMBL" id="MDT8899046.1"/>
    </source>
</evidence>
<sequence>MSQRITPVILAAGYGKRMKSTLPKVLHPLAGLPIIHHILRAVRVVTTEPPVVVIGHGADQVRQAIGDGVRFAYQAEQLGTAHALKMAEPLLVGQTDLILVVTGDMPLLTPTTFRRLIALQATNSGPLSLVTLINENSYGFGRILRGPNGQVQGIVEEAQATPEQLAIRELNASVYCFRADWIWDALRRVPLSPKGEYYLTDVVGIAAQDGLNVQALVLEDPQEALGINTRAHLAEAEAIMRQRIISAWMDQGVTFVDPSSTYIEVDVKIGMDTVIYPFTSLRGKTQIGENCRIGPFTLLQDVTVGENCHLVGCALQNQQISPGTSIFPSQGTLFVGSADSRQSLSAISATEDLSPHYE</sequence>
<dbReference type="Pfam" id="PF00132">
    <property type="entry name" value="Hexapep"/>
    <property type="match status" value="1"/>
</dbReference>
<dbReference type="RefSeq" id="WP_315625726.1">
    <property type="nucleotide sequence ID" value="NZ_JAUHMF010000002.1"/>
</dbReference>
<comment type="caution">
    <text evidence="11">The sequence shown here is derived from an EMBL/GenBank/DDBJ whole genome shotgun (WGS) entry which is preliminary data.</text>
</comment>
<dbReference type="CDD" id="cd02540">
    <property type="entry name" value="GT2_GlmU_N_bac"/>
    <property type="match status" value="1"/>
</dbReference>
<name>A0ABU3NT95_9CHLR</name>
<comment type="function">
    <text evidence="9">Catalyzes the last two sequential reactions in the de novo biosynthetic pathway for UDP-N-acetylglucosamine (UDP-GlcNAc). The C-terminal domain catalyzes the transfer of acetyl group from acetyl coenzyme A to glucosamine-1-phosphate (GlcN-1-P) to produce N-acetylglucosamine-1-phosphate (GlcNAc-1-P), which is converted into UDP-GlcNAc by the transfer of uridine 5-monophosphate (from uridine 5-triphosphate), a reaction catalyzed by the N-terminal domain.</text>
</comment>
<evidence type="ECO:0000256" key="1">
    <source>
        <dbReference type="ARBA" id="ARBA00004496"/>
    </source>
</evidence>
<comment type="similarity">
    <text evidence="2">In the C-terminal section; belongs to the transferase hexapeptide repeat family.</text>
</comment>
<keyword evidence="6" id="KW-0012">Acyltransferase</keyword>
<evidence type="ECO:0000256" key="5">
    <source>
        <dbReference type="ARBA" id="ARBA00022695"/>
    </source>
</evidence>
<keyword evidence="5" id="KW-0548">Nucleotidyltransferase</keyword>
<evidence type="ECO:0000256" key="8">
    <source>
        <dbReference type="ARBA" id="ARBA00048493"/>
    </source>
</evidence>
<dbReference type="PANTHER" id="PTHR43584:SF3">
    <property type="entry name" value="BIFUNCTIONAL PROTEIN GLMU"/>
    <property type="match status" value="1"/>
</dbReference>
<proteinExistence type="inferred from homology"/>
<dbReference type="PANTHER" id="PTHR43584">
    <property type="entry name" value="NUCLEOTIDYL TRANSFERASE"/>
    <property type="match status" value="1"/>
</dbReference>
<dbReference type="Gene3D" id="3.90.550.10">
    <property type="entry name" value="Spore Coat Polysaccharide Biosynthesis Protein SpsA, Chain A"/>
    <property type="match status" value="1"/>
</dbReference>
<evidence type="ECO:0000256" key="6">
    <source>
        <dbReference type="ARBA" id="ARBA00023315"/>
    </source>
</evidence>
<dbReference type="InterPro" id="IPR050065">
    <property type="entry name" value="GlmU-like"/>
</dbReference>
<evidence type="ECO:0000256" key="2">
    <source>
        <dbReference type="ARBA" id="ARBA00007707"/>
    </source>
</evidence>
<feature type="domain" description="MobA-like NTP transferase" evidence="10">
    <location>
        <begin position="8"/>
        <end position="121"/>
    </location>
</feature>
<keyword evidence="4 11" id="KW-0808">Transferase</keyword>
<reference evidence="11 12" key="1">
    <citation type="submission" date="2023-07" db="EMBL/GenBank/DDBJ databases">
        <title>Novel species of Thermanaerothrix with wide hydrolytic capabilities.</title>
        <authorList>
            <person name="Zayulina K.S."/>
            <person name="Podosokorskaya O.A."/>
            <person name="Elcheninov A.G."/>
        </authorList>
    </citation>
    <scope>NUCLEOTIDE SEQUENCE [LARGE SCALE GENOMIC DNA]</scope>
    <source>
        <strain evidence="11 12">4228-RoL</strain>
    </source>
</reference>
<evidence type="ECO:0000256" key="9">
    <source>
        <dbReference type="ARBA" id="ARBA00049628"/>
    </source>
</evidence>
<evidence type="ECO:0000256" key="3">
    <source>
        <dbReference type="ARBA" id="ARBA00007947"/>
    </source>
</evidence>
<comment type="catalytic activity">
    <reaction evidence="7">
        <text>alpha-D-glucosamine 1-phosphate + acetyl-CoA = N-acetyl-alpha-D-glucosamine 1-phosphate + CoA + H(+)</text>
        <dbReference type="Rhea" id="RHEA:13725"/>
        <dbReference type="ChEBI" id="CHEBI:15378"/>
        <dbReference type="ChEBI" id="CHEBI:57287"/>
        <dbReference type="ChEBI" id="CHEBI:57288"/>
        <dbReference type="ChEBI" id="CHEBI:57776"/>
        <dbReference type="ChEBI" id="CHEBI:58516"/>
        <dbReference type="EC" id="2.3.1.157"/>
    </reaction>
</comment>
<dbReference type="InterPro" id="IPR001451">
    <property type="entry name" value="Hexapep"/>
</dbReference>
<protein>
    <submittedName>
        <fullName evidence="11">NTP transferase domain-containing protein</fullName>
    </submittedName>
</protein>
<evidence type="ECO:0000256" key="7">
    <source>
        <dbReference type="ARBA" id="ARBA00048247"/>
    </source>
</evidence>
<evidence type="ECO:0000256" key="4">
    <source>
        <dbReference type="ARBA" id="ARBA00022679"/>
    </source>
</evidence>